<reference evidence="2 3" key="2">
    <citation type="submission" date="2019-04" db="EMBL/GenBank/DDBJ databases">
        <title>The genome sequence of big-headed turtle.</title>
        <authorList>
            <person name="Gong S."/>
        </authorList>
    </citation>
    <scope>NUCLEOTIDE SEQUENCE [LARGE SCALE GENOMIC DNA]</scope>
    <source>
        <strain evidence="2">DO16091913</strain>
        <tissue evidence="2">Muscle</tissue>
    </source>
</reference>
<evidence type="ECO:0000256" key="1">
    <source>
        <dbReference type="SAM" id="MobiDB-lite"/>
    </source>
</evidence>
<keyword evidence="3" id="KW-1185">Reference proteome</keyword>
<sequence length="244" mass="24916">MAAVWKSASQGSRAAAKHRLPGAGGSSVEGGLLTTGGPSPALCSWLRLRVGRKTPPPPPRPPCFAFTPIGDSPACSWPGLSPAETNNCATPASASRALTPRHPGCAQRAAGSAPTRCPMRPAGPCSGQRGWAGRGSDAPALGHSLDGTRCLAERCIFPALLVPEREPGTAPRGQGRNKGPRASSSHHGLGRGRAEGRIQNHPVGAAPHSQLWAQLPPANALGCLCCQLPVPCSWSLLGAVGWAA</sequence>
<reference evidence="2 3" key="1">
    <citation type="submission" date="2019-04" db="EMBL/GenBank/DDBJ databases">
        <title>Draft genome of the big-headed turtle Platysternon megacephalum.</title>
        <authorList>
            <person name="Gong S."/>
        </authorList>
    </citation>
    <scope>NUCLEOTIDE SEQUENCE [LARGE SCALE GENOMIC DNA]</scope>
    <source>
        <strain evidence="2">DO16091913</strain>
        <tissue evidence="2">Muscle</tissue>
    </source>
</reference>
<evidence type="ECO:0000313" key="2">
    <source>
        <dbReference type="EMBL" id="TFK04359.1"/>
    </source>
</evidence>
<name>A0A4D9E293_9SAUR</name>
<accession>A0A4D9E293</accession>
<proteinExistence type="predicted"/>
<dbReference type="AlphaFoldDB" id="A0A4D9E293"/>
<comment type="caution">
    <text evidence="2">The sequence shown here is derived from an EMBL/GenBank/DDBJ whole genome shotgun (WGS) entry which is preliminary data.</text>
</comment>
<dbReference type="Proteomes" id="UP000297703">
    <property type="component" value="Unassembled WGS sequence"/>
</dbReference>
<protein>
    <submittedName>
        <fullName evidence="2">Uncharacterized protein</fullName>
    </submittedName>
</protein>
<feature type="region of interest" description="Disordered" evidence="1">
    <location>
        <begin position="1"/>
        <end position="33"/>
    </location>
</feature>
<feature type="region of interest" description="Disordered" evidence="1">
    <location>
        <begin position="165"/>
        <end position="195"/>
    </location>
</feature>
<dbReference type="EMBL" id="QXTE01000140">
    <property type="protein sequence ID" value="TFK04359.1"/>
    <property type="molecule type" value="Genomic_DNA"/>
</dbReference>
<feature type="region of interest" description="Disordered" evidence="1">
    <location>
        <begin position="94"/>
        <end position="117"/>
    </location>
</feature>
<evidence type="ECO:0000313" key="3">
    <source>
        <dbReference type="Proteomes" id="UP000297703"/>
    </source>
</evidence>
<gene>
    <name evidence="2" type="ORF">DR999_PMT13218</name>
</gene>
<organism evidence="2 3">
    <name type="scientific">Platysternon megacephalum</name>
    <name type="common">big-headed turtle</name>
    <dbReference type="NCBI Taxonomy" id="55544"/>
    <lineage>
        <taxon>Eukaryota</taxon>
        <taxon>Metazoa</taxon>
        <taxon>Chordata</taxon>
        <taxon>Craniata</taxon>
        <taxon>Vertebrata</taxon>
        <taxon>Euteleostomi</taxon>
        <taxon>Archelosauria</taxon>
        <taxon>Testudinata</taxon>
        <taxon>Testudines</taxon>
        <taxon>Cryptodira</taxon>
        <taxon>Durocryptodira</taxon>
        <taxon>Testudinoidea</taxon>
        <taxon>Platysternidae</taxon>
        <taxon>Platysternon</taxon>
    </lineage>
</organism>